<evidence type="ECO:0000313" key="2">
    <source>
        <dbReference type="Proteomes" id="UP000005837"/>
    </source>
</evidence>
<dbReference type="EMBL" id="ACEA01000052">
    <property type="protein sequence ID" value="EEG22917.1"/>
    <property type="molecule type" value="Genomic_DNA"/>
</dbReference>
<proteinExistence type="predicted"/>
<name>C0DY60_EIKCO</name>
<dbReference type="AlphaFoldDB" id="C0DY60"/>
<reference evidence="1 2" key="1">
    <citation type="submission" date="2009-01" db="EMBL/GenBank/DDBJ databases">
        <authorList>
            <person name="Fulton L."/>
            <person name="Clifton S."/>
            <person name="Chinwalla A.T."/>
            <person name="Mitreva M."/>
            <person name="Sodergren E."/>
            <person name="Weinstock G."/>
            <person name="Clifton S."/>
            <person name="Dooling D.J."/>
            <person name="Fulton B."/>
            <person name="Minx P."/>
            <person name="Pepin K.H."/>
            <person name="Johnson M."/>
            <person name="Bhonagiri V."/>
            <person name="Nash W.E."/>
            <person name="Mardis E.R."/>
            <person name="Wilson R.K."/>
        </authorList>
    </citation>
    <scope>NUCLEOTIDE SEQUENCE [LARGE SCALE GENOMIC DNA]</scope>
    <source>
        <strain evidence="1 2">ATCC 23834</strain>
    </source>
</reference>
<gene>
    <name evidence="1" type="ORF">EIKCOROL_02322</name>
</gene>
<comment type="caution">
    <text evidence="1">The sequence shown here is derived from an EMBL/GenBank/DDBJ whole genome shotgun (WGS) entry which is preliminary data.</text>
</comment>
<dbReference type="HOGENOM" id="CLU_104096_0_0_4"/>
<dbReference type="Proteomes" id="UP000005837">
    <property type="component" value="Unassembled WGS sequence"/>
</dbReference>
<accession>C0DY60</accession>
<sequence length="232" mass="27236">MHLIPAGKNNYCNTRGQQQFQVALGKLQAEWRYSFIFAAHCCLQATRKGRNEAKQADIDCLYYNPPSYKFKWTHAMRHRKLGRQLATFRHTLTWTFLATIIFLLLMFILNAGIGKDIRASGDPANAVGWFNILFIAWYGIYVVGQFRSRLTLYEHGFILQTLFKEHVVVYREIRGIQSKFSQIESPGSFMHARIDTPQGRVLLKNNWKPRRDFYNFIAQFLFQDDEDDVIFH</sequence>
<dbReference type="Pfam" id="PF20226">
    <property type="entry name" value="DUF6585"/>
    <property type="match status" value="1"/>
</dbReference>
<evidence type="ECO:0000313" key="1">
    <source>
        <dbReference type="EMBL" id="EEG22917.1"/>
    </source>
</evidence>
<protein>
    <submittedName>
        <fullName evidence="1">Uncharacterized protein</fullName>
    </submittedName>
</protein>
<dbReference type="InterPro" id="IPR046492">
    <property type="entry name" value="DUF6585"/>
</dbReference>
<organism evidence="1 2">
    <name type="scientific">Eikenella corrodens ATCC 23834</name>
    <dbReference type="NCBI Taxonomy" id="546274"/>
    <lineage>
        <taxon>Bacteria</taxon>
        <taxon>Pseudomonadati</taxon>
        <taxon>Pseudomonadota</taxon>
        <taxon>Betaproteobacteria</taxon>
        <taxon>Neisseriales</taxon>
        <taxon>Neisseriaceae</taxon>
        <taxon>Eikenella</taxon>
    </lineage>
</organism>